<dbReference type="AlphaFoldDB" id="A0A1I0NK12"/>
<dbReference type="PANTHER" id="PTHR34978">
    <property type="entry name" value="POSSIBLE SENSOR-TRANSDUCER PROTEIN BLAR"/>
    <property type="match status" value="1"/>
</dbReference>
<dbReference type="RefSeq" id="WP_090257651.1">
    <property type="nucleotide sequence ID" value="NZ_FOIR01000001.1"/>
</dbReference>
<organism evidence="3 4">
    <name type="scientific">Roseivirga pacifica</name>
    <dbReference type="NCBI Taxonomy" id="1267423"/>
    <lineage>
        <taxon>Bacteria</taxon>
        <taxon>Pseudomonadati</taxon>
        <taxon>Bacteroidota</taxon>
        <taxon>Cytophagia</taxon>
        <taxon>Cytophagales</taxon>
        <taxon>Roseivirgaceae</taxon>
        <taxon>Roseivirga</taxon>
    </lineage>
</organism>
<keyword evidence="1" id="KW-1133">Transmembrane helix</keyword>
<evidence type="ECO:0000259" key="2">
    <source>
        <dbReference type="Pfam" id="PF05569"/>
    </source>
</evidence>
<keyword evidence="1" id="KW-0812">Transmembrane</keyword>
<dbReference type="CDD" id="cd07341">
    <property type="entry name" value="M56_BlaR1_MecR1_like"/>
    <property type="match status" value="1"/>
</dbReference>
<name>A0A1I0NK12_9BACT</name>
<sequence>MNTLIETSQQLLNWSIQAGVTLLLLFACYYLLFRNNTALKLRRSLLLSLVGLSLLAPFIELPKNDIAPQVYVPKFEFTRTTPNQPKAQVNIVETNQTSPVQKVTVTATSYSTMDYIAMAFAIGAGISAFIFMLQLIRIYWLVRNGTTEWQKGTKLVKHSLIQSPFSFLNWIFVPTEKYDNDTWKILMAHEHAHLQQKHSLDILFTRTIATLTWYNPAVYLVIQELRQLHESLADEQVLKATSVRDYSKTLLAFSFDTSPKLAQAFSLKTSIKKRLTHMQQTKTNWKKTVTSSALLIIICITLVGAQSQTVINEQAKKEKYSNTQMDLYFNLLVSDQISIRHEQIFEKLQRTHPNEDILIRYESSPQNLDYQSNFSHLVKPLYFGELSQEDKDQVFDYAMLDTRRVNSVSFSLANTSKRFSLAEIKDDIKDYMDKTTLFVVFYHTVEFDETIYSYNQVDTPPAPAGGLEAFQQAIALDNPLPKGLSSKKLPEYIEFSAIVDAHSLGNLLLVTELEGTEDETLPYYRYIGKLLTDINEKSRRFYKWKLGVKDGKEVKTRIRISIPTKYIQ</sequence>
<feature type="domain" description="Peptidase M56" evidence="2">
    <location>
        <begin position="11"/>
        <end position="276"/>
    </location>
</feature>
<feature type="transmembrane region" description="Helical" evidence="1">
    <location>
        <begin position="115"/>
        <end position="136"/>
    </location>
</feature>
<dbReference type="Proteomes" id="UP000199437">
    <property type="component" value="Unassembled WGS sequence"/>
</dbReference>
<dbReference type="Pfam" id="PF05569">
    <property type="entry name" value="Peptidase_M56"/>
    <property type="match status" value="1"/>
</dbReference>
<proteinExistence type="predicted"/>
<keyword evidence="4" id="KW-1185">Reference proteome</keyword>
<evidence type="ECO:0000313" key="4">
    <source>
        <dbReference type="Proteomes" id="UP000199437"/>
    </source>
</evidence>
<feature type="transmembrane region" description="Helical" evidence="1">
    <location>
        <begin position="44"/>
        <end position="61"/>
    </location>
</feature>
<dbReference type="OrthoDB" id="1522859at2"/>
<dbReference type="InterPro" id="IPR052173">
    <property type="entry name" value="Beta-lactam_resp_regulator"/>
</dbReference>
<reference evidence="4" key="1">
    <citation type="submission" date="2016-10" db="EMBL/GenBank/DDBJ databases">
        <authorList>
            <person name="Varghese N."/>
            <person name="Submissions S."/>
        </authorList>
    </citation>
    <scope>NUCLEOTIDE SEQUENCE [LARGE SCALE GENOMIC DNA]</scope>
    <source>
        <strain evidence="4">CGMCC 1.12402</strain>
    </source>
</reference>
<protein>
    <submittedName>
        <fullName evidence="3">Signal transducer regulating beta-lactamase production, contains metallopeptidase domain</fullName>
    </submittedName>
</protein>
<gene>
    <name evidence="3" type="ORF">SAMN05216290_1250</name>
</gene>
<dbReference type="STRING" id="1267423.SAMN05216290_1250"/>
<evidence type="ECO:0000256" key="1">
    <source>
        <dbReference type="SAM" id="Phobius"/>
    </source>
</evidence>
<dbReference type="PANTHER" id="PTHR34978:SF3">
    <property type="entry name" value="SLR0241 PROTEIN"/>
    <property type="match status" value="1"/>
</dbReference>
<dbReference type="GeneID" id="99985982"/>
<accession>A0A1I0NK12</accession>
<dbReference type="InterPro" id="IPR008756">
    <property type="entry name" value="Peptidase_M56"/>
</dbReference>
<feature type="transmembrane region" description="Helical" evidence="1">
    <location>
        <begin position="288"/>
        <end position="305"/>
    </location>
</feature>
<dbReference type="EMBL" id="FOIR01000001">
    <property type="protein sequence ID" value="SEW01569.1"/>
    <property type="molecule type" value="Genomic_DNA"/>
</dbReference>
<feature type="transmembrane region" description="Helical" evidence="1">
    <location>
        <begin position="12"/>
        <end position="32"/>
    </location>
</feature>
<keyword evidence="1" id="KW-0472">Membrane</keyword>
<evidence type="ECO:0000313" key="3">
    <source>
        <dbReference type="EMBL" id="SEW01569.1"/>
    </source>
</evidence>